<evidence type="ECO:0000256" key="1">
    <source>
        <dbReference type="SAM" id="MobiDB-lite"/>
    </source>
</evidence>
<feature type="region of interest" description="Disordered" evidence="1">
    <location>
        <begin position="1"/>
        <end position="23"/>
    </location>
</feature>
<gene>
    <name evidence="2" type="ORF">R3I93_005379</name>
</gene>
<evidence type="ECO:0000313" key="3">
    <source>
        <dbReference type="Proteomes" id="UP001364617"/>
    </source>
</evidence>
<dbReference type="Proteomes" id="UP001364617">
    <property type="component" value="Unassembled WGS sequence"/>
</dbReference>
<keyword evidence="3" id="KW-1185">Reference proteome</keyword>
<proteinExistence type="predicted"/>
<feature type="compositionally biased region" description="Polar residues" evidence="1">
    <location>
        <begin position="60"/>
        <end position="82"/>
    </location>
</feature>
<accession>A0AAN9DCL6</accession>
<sequence length="100" mass="11009">MPVTSQSAQAISPPLSHLNMSRWPFPQPQRGAINVETHDIHSPFSTPLLSPWTRFLQPPSVVSPSCHQGSPLPSRSTFSKNLPPSRPIHLPTRTNTPLNS</sequence>
<dbReference type="EMBL" id="JAYKXH010000005">
    <property type="protein sequence ID" value="KAK7169391.1"/>
    <property type="molecule type" value="Genomic_DNA"/>
</dbReference>
<organism evidence="2 3">
    <name type="scientific">Phoxinus phoxinus</name>
    <name type="common">Eurasian minnow</name>
    <dbReference type="NCBI Taxonomy" id="58324"/>
    <lineage>
        <taxon>Eukaryota</taxon>
        <taxon>Metazoa</taxon>
        <taxon>Chordata</taxon>
        <taxon>Craniata</taxon>
        <taxon>Vertebrata</taxon>
        <taxon>Euteleostomi</taxon>
        <taxon>Actinopterygii</taxon>
        <taxon>Neopterygii</taxon>
        <taxon>Teleostei</taxon>
        <taxon>Ostariophysi</taxon>
        <taxon>Cypriniformes</taxon>
        <taxon>Leuciscidae</taxon>
        <taxon>Phoxininae</taxon>
        <taxon>Phoxinus</taxon>
    </lineage>
</organism>
<name>A0AAN9DCL6_9TELE</name>
<reference evidence="2 3" key="1">
    <citation type="submission" date="2024-02" db="EMBL/GenBank/DDBJ databases">
        <title>Chromosome-level genome assembly of the Eurasian Minnow (Phoxinus phoxinus).</title>
        <authorList>
            <person name="Oriowo T.O."/>
            <person name="Martin S."/>
            <person name="Stange M."/>
            <person name="Chrysostomakis Y."/>
            <person name="Brown T."/>
            <person name="Winkler S."/>
            <person name="Kukowka S."/>
            <person name="Myers E.W."/>
            <person name="Bohne A."/>
        </authorList>
    </citation>
    <scope>NUCLEOTIDE SEQUENCE [LARGE SCALE GENOMIC DNA]</scope>
    <source>
        <strain evidence="2">ZFMK-TIS-60720</strain>
        <tissue evidence="2">Whole Organism</tissue>
    </source>
</reference>
<protein>
    <submittedName>
        <fullName evidence="2">Uncharacterized protein</fullName>
    </submittedName>
</protein>
<dbReference type="AlphaFoldDB" id="A0AAN9DCL6"/>
<feature type="compositionally biased region" description="Polar residues" evidence="1">
    <location>
        <begin position="1"/>
        <end position="10"/>
    </location>
</feature>
<comment type="caution">
    <text evidence="2">The sequence shown here is derived from an EMBL/GenBank/DDBJ whole genome shotgun (WGS) entry which is preliminary data.</text>
</comment>
<feature type="region of interest" description="Disordered" evidence="1">
    <location>
        <begin position="60"/>
        <end position="100"/>
    </location>
</feature>
<evidence type="ECO:0000313" key="2">
    <source>
        <dbReference type="EMBL" id="KAK7169391.1"/>
    </source>
</evidence>